<evidence type="ECO:0000256" key="3">
    <source>
        <dbReference type="ARBA" id="ARBA00022741"/>
    </source>
</evidence>
<evidence type="ECO:0000256" key="1">
    <source>
        <dbReference type="ARBA" id="ARBA00005417"/>
    </source>
</evidence>
<dbReference type="HOGENOM" id="CLU_000604_1_11_6"/>
<dbReference type="PATRIC" id="fig|1453496.5.peg.3984"/>
<feature type="domain" description="ABC transporter" evidence="5">
    <location>
        <begin position="4"/>
        <end position="239"/>
    </location>
</feature>
<dbReference type="GO" id="GO:0016887">
    <property type="term" value="F:ATP hydrolysis activity"/>
    <property type="evidence" value="ECO:0007669"/>
    <property type="project" value="InterPro"/>
</dbReference>
<dbReference type="EMBL" id="CP009706">
    <property type="protein sequence ID" value="AIU74340.1"/>
    <property type="molecule type" value="Genomic_DNA"/>
</dbReference>
<dbReference type="eggNOG" id="COG1120">
    <property type="taxonomic scope" value="Bacteria"/>
</dbReference>
<dbReference type="InterPro" id="IPR003593">
    <property type="entry name" value="AAA+_ATPase"/>
</dbReference>
<dbReference type="InterPro" id="IPR003439">
    <property type="entry name" value="ABC_transporter-like_ATP-bd"/>
</dbReference>
<dbReference type="InterPro" id="IPR017871">
    <property type="entry name" value="ABC_transporter-like_CS"/>
</dbReference>
<dbReference type="OrthoDB" id="9806726at2"/>
<dbReference type="PANTHER" id="PTHR42734">
    <property type="entry name" value="METAL TRANSPORT SYSTEM ATP-BINDING PROTEIN TM_0124-RELATED"/>
    <property type="match status" value="1"/>
</dbReference>
<proteinExistence type="inferred from homology"/>
<dbReference type="FunFam" id="3.40.50.300:FF:000134">
    <property type="entry name" value="Iron-enterobactin ABC transporter ATP-binding protein"/>
    <property type="match status" value="1"/>
</dbReference>
<keyword evidence="7" id="KW-1185">Reference proteome</keyword>
<dbReference type="Pfam" id="PF00005">
    <property type="entry name" value="ABC_tran"/>
    <property type="match status" value="1"/>
</dbReference>
<evidence type="ECO:0000313" key="7">
    <source>
        <dbReference type="Proteomes" id="UP000029986"/>
    </source>
</evidence>
<keyword evidence="3" id="KW-0547">Nucleotide-binding</keyword>
<dbReference type="SMART" id="SM00382">
    <property type="entry name" value="AAA"/>
    <property type="match status" value="1"/>
</dbReference>
<accession>A0A097R6I7</accession>
<evidence type="ECO:0000256" key="2">
    <source>
        <dbReference type="ARBA" id="ARBA00022448"/>
    </source>
</evidence>
<reference evidence="6 7" key="1">
    <citation type="journal article" date="2014" name="Gut Pathog.">
        <title>Gene clusters of Hafnia alvei strain FB1 important in survival and pathogenesis: a draft genome perspective.</title>
        <authorList>
            <person name="Tan J.Y."/>
            <person name="Yin W.F."/>
            <person name="Chan K.G."/>
        </authorList>
    </citation>
    <scope>NUCLEOTIDE SEQUENCE [LARGE SCALE GENOMIC DNA]</scope>
    <source>
        <strain evidence="6 7">FB1</strain>
    </source>
</reference>
<dbReference type="KEGG" id="hav:AT03_19360"/>
<comment type="similarity">
    <text evidence="1">Belongs to the ABC transporter superfamily.</text>
</comment>
<name>A0A097R6I7_HAFAL</name>
<dbReference type="InterPro" id="IPR050153">
    <property type="entry name" value="Metal_Ion_Import_ABC"/>
</dbReference>
<evidence type="ECO:0000256" key="4">
    <source>
        <dbReference type="ARBA" id="ARBA00022840"/>
    </source>
</evidence>
<dbReference type="GO" id="GO:0005524">
    <property type="term" value="F:ATP binding"/>
    <property type="evidence" value="ECO:0007669"/>
    <property type="project" value="UniProtKB-KW"/>
</dbReference>
<keyword evidence="4 6" id="KW-0067">ATP-binding</keyword>
<dbReference type="PROSITE" id="PS50893">
    <property type="entry name" value="ABC_TRANSPORTER_2"/>
    <property type="match status" value="1"/>
</dbReference>
<protein>
    <submittedName>
        <fullName evidence="6">Iron ABC transporter ATP-binding protein</fullName>
    </submittedName>
</protein>
<dbReference type="Gene3D" id="3.40.50.300">
    <property type="entry name" value="P-loop containing nucleotide triphosphate hydrolases"/>
    <property type="match status" value="1"/>
</dbReference>
<dbReference type="SUPFAM" id="SSF52540">
    <property type="entry name" value="P-loop containing nucleoside triphosphate hydrolases"/>
    <property type="match status" value="1"/>
</dbReference>
<dbReference type="PROSITE" id="PS00211">
    <property type="entry name" value="ABC_TRANSPORTER_1"/>
    <property type="match status" value="1"/>
</dbReference>
<gene>
    <name evidence="6" type="ORF">AT03_19360</name>
</gene>
<dbReference type="RefSeq" id="WP_025798311.1">
    <property type="nucleotide sequence ID" value="NZ_CP009706.1"/>
</dbReference>
<dbReference type="InterPro" id="IPR027417">
    <property type="entry name" value="P-loop_NTPase"/>
</dbReference>
<evidence type="ECO:0000259" key="5">
    <source>
        <dbReference type="PROSITE" id="PS50893"/>
    </source>
</evidence>
<dbReference type="AlphaFoldDB" id="A0A097R6I7"/>
<dbReference type="PANTHER" id="PTHR42734:SF6">
    <property type="entry name" value="MOLYBDATE IMPORT ATP-BINDING PROTEIN MOLC"/>
    <property type="match status" value="1"/>
</dbReference>
<dbReference type="Proteomes" id="UP000029986">
    <property type="component" value="Chromosome"/>
</dbReference>
<sequence length="249" mass="26852">MSMVSFSHVALGYRDRPILQNINFAIQGGEICCLLGANGCGKTTLMRTLLGLLPALKGDITLAGKPLQDWSSAKLAQQVAYVPQAHSGPFSYSVLDMVSMGRSAHLGLFSSPHQRDHQLARDALDALGILHLEQRSFPTLSGGERQLVLIARALVQQPTLLVMDEPAASLDFGHQITLLKRIRQLKTAGITLLMSTHHPMHAKAVADTIVTLSPQNGALQGTPKAMLNSASLSQLYHVSEEEIEAHLGI</sequence>
<organism evidence="6 7">
    <name type="scientific">Hafnia alvei FB1</name>
    <dbReference type="NCBI Taxonomy" id="1453496"/>
    <lineage>
        <taxon>Bacteria</taxon>
        <taxon>Pseudomonadati</taxon>
        <taxon>Pseudomonadota</taxon>
        <taxon>Gammaproteobacteria</taxon>
        <taxon>Enterobacterales</taxon>
        <taxon>Hafniaceae</taxon>
        <taxon>Hafnia</taxon>
    </lineage>
</organism>
<evidence type="ECO:0000313" key="6">
    <source>
        <dbReference type="EMBL" id="AIU74340.1"/>
    </source>
</evidence>
<keyword evidence="2" id="KW-0813">Transport</keyword>